<organism evidence="1">
    <name type="scientific">Anguilla anguilla</name>
    <name type="common">European freshwater eel</name>
    <name type="synonym">Muraena anguilla</name>
    <dbReference type="NCBI Taxonomy" id="7936"/>
    <lineage>
        <taxon>Eukaryota</taxon>
        <taxon>Metazoa</taxon>
        <taxon>Chordata</taxon>
        <taxon>Craniata</taxon>
        <taxon>Vertebrata</taxon>
        <taxon>Euteleostomi</taxon>
        <taxon>Actinopterygii</taxon>
        <taxon>Neopterygii</taxon>
        <taxon>Teleostei</taxon>
        <taxon>Anguilliformes</taxon>
        <taxon>Anguillidae</taxon>
        <taxon>Anguilla</taxon>
    </lineage>
</organism>
<reference evidence="1" key="1">
    <citation type="submission" date="2014-11" db="EMBL/GenBank/DDBJ databases">
        <authorList>
            <person name="Amaro Gonzalez C."/>
        </authorList>
    </citation>
    <scope>NUCLEOTIDE SEQUENCE</scope>
</reference>
<sequence>MCLVSCLRLTLLTNRELDTLTFNADFKLVNISLQSLPFAALHCHATES</sequence>
<proteinExistence type="predicted"/>
<dbReference type="AlphaFoldDB" id="A0A0E9Q2S9"/>
<dbReference type="EMBL" id="GBXM01098169">
    <property type="protein sequence ID" value="JAH10408.1"/>
    <property type="molecule type" value="Transcribed_RNA"/>
</dbReference>
<evidence type="ECO:0000313" key="1">
    <source>
        <dbReference type="EMBL" id="JAH10408.1"/>
    </source>
</evidence>
<accession>A0A0E9Q2S9</accession>
<protein>
    <submittedName>
        <fullName evidence="1">Uncharacterized protein</fullName>
    </submittedName>
</protein>
<name>A0A0E9Q2S9_ANGAN</name>
<reference evidence="1" key="2">
    <citation type="journal article" date="2015" name="Fish Shellfish Immunol.">
        <title>Early steps in the European eel (Anguilla anguilla)-Vibrio vulnificus interaction in the gills: Role of the RtxA13 toxin.</title>
        <authorList>
            <person name="Callol A."/>
            <person name="Pajuelo D."/>
            <person name="Ebbesson L."/>
            <person name="Teles M."/>
            <person name="MacKenzie S."/>
            <person name="Amaro C."/>
        </authorList>
    </citation>
    <scope>NUCLEOTIDE SEQUENCE</scope>
</reference>